<evidence type="ECO:0000313" key="3">
    <source>
        <dbReference type="Proteomes" id="UP000245119"/>
    </source>
</evidence>
<name>A0A2T7NE17_POMCA</name>
<comment type="caution">
    <text evidence="2">The sequence shown here is derived from an EMBL/GenBank/DDBJ whole genome shotgun (WGS) entry which is preliminary data.</text>
</comment>
<accession>A0A2T7NE17</accession>
<gene>
    <name evidence="2" type="ORF">C0Q70_19898</name>
</gene>
<sequence>MYVSLGTRKIYQAIRSDFRVRNDENFLRGFWQSGESFLADPATNGDGARAASAPSQRSHCRTFTSTTLKKRTRWLEAQRPNRGTTPRATDLHLDNQRFPWDGCLCRLESAVLINDTGAPPTPPPPHSYYRRPTDTTMALLLLQGPTYFKIVSPLLKTSLASL</sequence>
<evidence type="ECO:0000313" key="2">
    <source>
        <dbReference type="EMBL" id="PVD19409.1"/>
    </source>
</evidence>
<dbReference type="EMBL" id="PZQS01000013">
    <property type="protein sequence ID" value="PVD19409.1"/>
    <property type="molecule type" value="Genomic_DNA"/>
</dbReference>
<dbReference type="AlphaFoldDB" id="A0A2T7NE17"/>
<proteinExistence type="predicted"/>
<dbReference type="Proteomes" id="UP000245119">
    <property type="component" value="Linkage Group LG13"/>
</dbReference>
<feature type="compositionally biased region" description="Polar residues" evidence="1">
    <location>
        <begin position="53"/>
        <end position="62"/>
    </location>
</feature>
<evidence type="ECO:0000256" key="1">
    <source>
        <dbReference type="SAM" id="MobiDB-lite"/>
    </source>
</evidence>
<feature type="region of interest" description="Disordered" evidence="1">
    <location>
        <begin position="41"/>
        <end position="62"/>
    </location>
</feature>
<keyword evidence="3" id="KW-1185">Reference proteome</keyword>
<protein>
    <submittedName>
        <fullName evidence="2">Uncharacterized protein</fullName>
    </submittedName>
</protein>
<organism evidence="2 3">
    <name type="scientific">Pomacea canaliculata</name>
    <name type="common">Golden apple snail</name>
    <dbReference type="NCBI Taxonomy" id="400727"/>
    <lineage>
        <taxon>Eukaryota</taxon>
        <taxon>Metazoa</taxon>
        <taxon>Spiralia</taxon>
        <taxon>Lophotrochozoa</taxon>
        <taxon>Mollusca</taxon>
        <taxon>Gastropoda</taxon>
        <taxon>Caenogastropoda</taxon>
        <taxon>Architaenioglossa</taxon>
        <taxon>Ampullarioidea</taxon>
        <taxon>Ampullariidae</taxon>
        <taxon>Pomacea</taxon>
    </lineage>
</organism>
<reference evidence="2 3" key="1">
    <citation type="submission" date="2018-04" db="EMBL/GenBank/DDBJ databases">
        <title>The genome of golden apple snail Pomacea canaliculata provides insight into stress tolerance and invasive adaptation.</title>
        <authorList>
            <person name="Liu C."/>
            <person name="Liu B."/>
            <person name="Ren Y."/>
            <person name="Zhang Y."/>
            <person name="Wang H."/>
            <person name="Li S."/>
            <person name="Jiang F."/>
            <person name="Yin L."/>
            <person name="Zhang G."/>
            <person name="Qian W."/>
            <person name="Fan W."/>
        </authorList>
    </citation>
    <scope>NUCLEOTIDE SEQUENCE [LARGE SCALE GENOMIC DNA]</scope>
    <source>
        <strain evidence="2">SZHN2017</strain>
        <tissue evidence="2">Muscle</tissue>
    </source>
</reference>